<dbReference type="HOGENOM" id="CLU_010106_0_0_1"/>
<reference evidence="11" key="2">
    <citation type="submission" date="2015-01" db="EMBL/GenBank/DDBJ databases">
        <title>Evolutionary Origins and Diversification of the Mycorrhizal Mutualists.</title>
        <authorList>
            <consortium name="DOE Joint Genome Institute"/>
            <consortium name="Mycorrhizal Genomics Consortium"/>
            <person name="Kohler A."/>
            <person name="Kuo A."/>
            <person name="Nagy L.G."/>
            <person name="Floudas D."/>
            <person name="Copeland A."/>
            <person name="Barry K.W."/>
            <person name="Cichocki N."/>
            <person name="Veneault-Fourrey C."/>
            <person name="LaButti K."/>
            <person name="Lindquist E.A."/>
            <person name="Lipzen A."/>
            <person name="Lundell T."/>
            <person name="Morin E."/>
            <person name="Murat C."/>
            <person name="Riley R."/>
            <person name="Ohm R."/>
            <person name="Sun H."/>
            <person name="Tunlid A."/>
            <person name="Henrissat B."/>
            <person name="Grigoriev I.V."/>
            <person name="Hibbett D.S."/>
            <person name="Martin F."/>
        </authorList>
    </citation>
    <scope>NUCLEOTIDE SEQUENCE [LARGE SCALE GENOMIC DNA]</scope>
    <source>
        <strain evidence="11">Zn</strain>
    </source>
</reference>
<feature type="compositionally biased region" description="Acidic residues" evidence="6">
    <location>
        <begin position="153"/>
        <end position="163"/>
    </location>
</feature>
<dbReference type="GO" id="GO:0051011">
    <property type="term" value="F:microtubule minus-end binding"/>
    <property type="evidence" value="ECO:0007669"/>
    <property type="project" value="TreeGrafter"/>
</dbReference>
<evidence type="ECO:0000256" key="4">
    <source>
        <dbReference type="ARBA" id="ARBA00023212"/>
    </source>
</evidence>
<dbReference type="GO" id="GO:0007020">
    <property type="term" value="P:microtubule nucleation"/>
    <property type="evidence" value="ECO:0007669"/>
    <property type="project" value="InterPro"/>
</dbReference>
<keyword evidence="4 5" id="KW-0206">Cytoskeleton</keyword>
<evidence type="ECO:0000259" key="8">
    <source>
        <dbReference type="Pfam" id="PF14609"/>
    </source>
</evidence>
<dbReference type="GO" id="GO:0051321">
    <property type="term" value="P:meiotic cell cycle"/>
    <property type="evidence" value="ECO:0007669"/>
    <property type="project" value="TreeGrafter"/>
</dbReference>
<evidence type="ECO:0000256" key="5">
    <source>
        <dbReference type="RuleBase" id="RU363050"/>
    </source>
</evidence>
<feature type="compositionally biased region" description="Low complexity" evidence="6">
    <location>
        <begin position="805"/>
        <end position="819"/>
    </location>
</feature>
<name>A0A0C3H8Q3_OIDMZ</name>
<evidence type="ECO:0000259" key="9">
    <source>
        <dbReference type="Pfam" id="PF17681"/>
    </source>
</evidence>
<evidence type="ECO:0000259" key="7">
    <source>
        <dbReference type="Pfam" id="PF04130"/>
    </source>
</evidence>
<dbReference type="Pfam" id="PF17681">
    <property type="entry name" value="GCP_N_terminal"/>
    <property type="match status" value="1"/>
</dbReference>
<feature type="domain" description="Gamma-Tubulin ring complex non-core subunit mod21 N-terminal" evidence="8">
    <location>
        <begin position="67"/>
        <end position="157"/>
    </location>
</feature>
<dbReference type="Pfam" id="PF04130">
    <property type="entry name" value="GCP_C_terminal"/>
    <property type="match status" value="1"/>
</dbReference>
<dbReference type="PANTHER" id="PTHR19302:SF33">
    <property type="entry name" value="GAMMA-TUBULIN COMPLEX COMPONENT 5"/>
    <property type="match status" value="1"/>
</dbReference>
<dbReference type="EMBL" id="KN832878">
    <property type="protein sequence ID" value="KIM99634.1"/>
    <property type="molecule type" value="Genomic_DNA"/>
</dbReference>
<dbReference type="GO" id="GO:0000922">
    <property type="term" value="C:spindle pole"/>
    <property type="evidence" value="ECO:0007669"/>
    <property type="project" value="InterPro"/>
</dbReference>
<dbReference type="Gene3D" id="1.20.120.1900">
    <property type="entry name" value="Gamma-tubulin complex, C-terminal domain"/>
    <property type="match status" value="1"/>
</dbReference>
<protein>
    <recommendedName>
        <fullName evidence="5">Spindle pole body component</fullName>
    </recommendedName>
</protein>
<feature type="region of interest" description="Disordered" evidence="6">
    <location>
        <begin position="153"/>
        <end position="185"/>
    </location>
</feature>
<dbReference type="Proteomes" id="UP000054321">
    <property type="component" value="Unassembled WGS sequence"/>
</dbReference>
<dbReference type="GO" id="GO:0005874">
    <property type="term" value="C:microtubule"/>
    <property type="evidence" value="ECO:0007669"/>
    <property type="project" value="UniProtKB-KW"/>
</dbReference>
<evidence type="ECO:0000313" key="10">
    <source>
        <dbReference type="EMBL" id="KIM99634.1"/>
    </source>
</evidence>
<feature type="domain" description="Gamma tubulin complex component C-terminal" evidence="7">
    <location>
        <begin position="554"/>
        <end position="895"/>
    </location>
</feature>
<dbReference type="InterPro" id="IPR032797">
    <property type="entry name" value="Mod21_N"/>
</dbReference>
<dbReference type="GO" id="GO:0000278">
    <property type="term" value="P:mitotic cell cycle"/>
    <property type="evidence" value="ECO:0007669"/>
    <property type="project" value="TreeGrafter"/>
</dbReference>
<dbReference type="CDD" id="cd22572">
    <property type="entry name" value="GCP5_NTD"/>
    <property type="match status" value="1"/>
</dbReference>
<feature type="domain" description="Gamma tubulin complex component protein N-terminal" evidence="9">
    <location>
        <begin position="237"/>
        <end position="550"/>
    </location>
</feature>
<dbReference type="InterPro" id="IPR040457">
    <property type="entry name" value="GCP_C"/>
</dbReference>
<dbReference type="AlphaFoldDB" id="A0A0C3H8Q3"/>
<dbReference type="InterPro" id="IPR041470">
    <property type="entry name" value="GCP_N"/>
</dbReference>
<dbReference type="InParanoid" id="A0A0C3H8Q3"/>
<dbReference type="PANTHER" id="PTHR19302">
    <property type="entry name" value="GAMMA TUBULIN COMPLEX PROTEIN"/>
    <property type="match status" value="1"/>
</dbReference>
<reference evidence="10 11" key="1">
    <citation type="submission" date="2014-04" db="EMBL/GenBank/DDBJ databases">
        <authorList>
            <consortium name="DOE Joint Genome Institute"/>
            <person name="Kuo A."/>
            <person name="Martino E."/>
            <person name="Perotto S."/>
            <person name="Kohler A."/>
            <person name="Nagy L.G."/>
            <person name="Floudas D."/>
            <person name="Copeland A."/>
            <person name="Barry K.W."/>
            <person name="Cichocki N."/>
            <person name="Veneault-Fourrey C."/>
            <person name="LaButti K."/>
            <person name="Lindquist E.A."/>
            <person name="Lipzen A."/>
            <person name="Lundell T."/>
            <person name="Morin E."/>
            <person name="Murat C."/>
            <person name="Sun H."/>
            <person name="Tunlid A."/>
            <person name="Henrissat B."/>
            <person name="Grigoriev I.V."/>
            <person name="Hibbett D.S."/>
            <person name="Martin F."/>
            <person name="Nordberg H.P."/>
            <person name="Cantor M.N."/>
            <person name="Hua S.X."/>
        </authorList>
    </citation>
    <scope>NUCLEOTIDE SEQUENCE [LARGE SCALE GENOMIC DNA]</scope>
    <source>
        <strain evidence="10 11">Zn</strain>
    </source>
</reference>
<evidence type="ECO:0000256" key="6">
    <source>
        <dbReference type="SAM" id="MobiDB-lite"/>
    </source>
</evidence>
<dbReference type="GO" id="GO:0005816">
    <property type="term" value="C:spindle pole body"/>
    <property type="evidence" value="ECO:0007669"/>
    <property type="project" value="UniProtKB-ARBA"/>
</dbReference>
<feature type="compositionally biased region" description="Basic and acidic residues" evidence="6">
    <location>
        <begin position="825"/>
        <end position="839"/>
    </location>
</feature>
<organism evidence="10 11">
    <name type="scientific">Oidiodendron maius (strain Zn)</name>
    <dbReference type="NCBI Taxonomy" id="913774"/>
    <lineage>
        <taxon>Eukaryota</taxon>
        <taxon>Fungi</taxon>
        <taxon>Dikarya</taxon>
        <taxon>Ascomycota</taxon>
        <taxon>Pezizomycotina</taxon>
        <taxon>Leotiomycetes</taxon>
        <taxon>Leotiomycetes incertae sedis</taxon>
        <taxon>Myxotrichaceae</taxon>
        <taxon>Oidiodendron</taxon>
    </lineage>
</organism>
<dbReference type="GO" id="GO:0051225">
    <property type="term" value="P:spindle assembly"/>
    <property type="evidence" value="ECO:0007669"/>
    <property type="project" value="TreeGrafter"/>
</dbReference>
<dbReference type="GO" id="GO:0000930">
    <property type="term" value="C:gamma-tubulin complex"/>
    <property type="evidence" value="ECO:0007669"/>
    <property type="project" value="TreeGrafter"/>
</dbReference>
<comment type="subcellular location">
    <subcellularLocation>
        <location evidence="5">Cytoplasm</location>
        <location evidence="5">Cytoskeleton</location>
        <location evidence="5">Microtubule organizing center</location>
    </subcellularLocation>
</comment>
<feature type="compositionally biased region" description="Basic and acidic residues" evidence="6">
    <location>
        <begin position="793"/>
        <end position="804"/>
    </location>
</feature>
<dbReference type="InterPro" id="IPR007259">
    <property type="entry name" value="GCP"/>
</dbReference>
<dbReference type="InterPro" id="IPR059169">
    <property type="entry name" value="GCP5_N_ext"/>
</dbReference>
<evidence type="ECO:0000256" key="3">
    <source>
        <dbReference type="ARBA" id="ARBA00022701"/>
    </source>
</evidence>
<dbReference type="GO" id="GO:0031122">
    <property type="term" value="P:cytoplasmic microtubule organization"/>
    <property type="evidence" value="ECO:0007669"/>
    <property type="project" value="TreeGrafter"/>
</dbReference>
<dbReference type="Pfam" id="PF14609">
    <property type="entry name" value="GCP5-Mod21_N"/>
    <property type="match status" value="1"/>
</dbReference>
<evidence type="ECO:0000256" key="2">
    <source>
        <dbReference type="ARBA" id="ARBA00022490"/>
    </source>
</evidence>
<gene>
    <name evidence="10" type="ORF">OIDMADRAFT_165776</name>
</gene>
<proteinExistence type="inferred from homology"/>
<accession>A0A0C3H8Q3</accession>
<sequence length="928" mass="105484">MAHIAKIGALTEELVALLTSTSPETNPARFYLHRETTLRAVRHTNHARTDQFDIRNRLDGLEEKFRVYNEDPLADALRERVQEVRKIGGKWTPEVLHLILELSKKPLSKTRLSDLELLKEPEGESTPALMWEDLVGEDPLLRDKNVWRNVDFGDESSGEEEGFEDGKSEISVGLTDSTGRSSVEEDVGRRADKLVVDTADDDMLEEVLAAQFWRKIPSVNGMKLETVKRPVTELQAVREVLSMFNGFPTSLFRIEEGKVTIVTASKEYALKHLSTEAYQTLMGNIAEMGSAIITLRFWLKRNQTVPLLQVLQNAIAERIKRLDEVLANIQRNFVAPTDDVIVSLLRVKMEISTCLRPLNRLSSIIERLEAEPYAHPFRYLELLYDETCTSQMAGDDEIYAFMGDLFFECFAVYLRPIRTWMEEGELEKSDTIFFVSETAAEVEPALVWQTRFRIRRTFDDSLHAPRFLCAAANKVFTTGKSVVVLKYLNQFDSLQSSRSNKEPRLDFDTVCNHSELQLAPFSELFDVAFDNWIQSKHQYASSKLRRTLFDGCGLHTSLEALQNIYFMKDGATASIFTNSLFDKLDTLDESWNDHFTVTELAQSSFGAFTFVNPDRLRTTVLSIPRKYQEVSTCRRSVKTLAAIQINYHLSWPIQIILTPDTVASYRRVFTFLLQLQRTSHILSRDPPRSFLLRSTLTSENALYFSLRARLLWFTSTLQHYLTSLIIGPNTQRMLAQLEEATDVDSMIDVHASYIKSVISQSLLGSKLELIHKSILRILNLGIKLEDALAANTAREREEEVRRESGLASLGLSSGRQLSSAFSRPNKREQNPLAHEREEESSSDDEVGEITVDLSMLSSSYAGEELDEHYLDRLKRLKMDLETQLRFVTRGLRGVARAGEAAQARRWDVLAEMLEGGVPGGGMGERGWA</sequence>
<keyword evidence="2 5" id="KW-0963">Cytoplasm</keyword>
<dbReference type="STRING" id="913774.A0A0C3H8Q3"/>
<feature type="region of interest" description="Disordered" evidence="6">
    <location>
        <begin position="793"/>
        <end position="846"/>
    </location>
</feature>
<dbReference type="InterPro" id="IPR042241">
    <property type="entry name" value="GCP_C_sf"/>
</dbReference>
<evidence type="ECO:0000313" key="11">
    <source>
        <dbReference type="Proteomes" id="UP000054321"/>
    </source>
</evidence>
<comment type="similarity">
    <text evidence="1 5">Belongs to the TUBGCP family.</text>
</comment>
<keyword evidence="3 5" id="KW-0493">Microtubule</keyword>
<dbReference type="GO" id="GO:0043015">
    <property type="term" value="F:gamma-tubulin binding"/>
    <property type="evidence" value="ECO:0007669"/>
    <property type="project" value="InterPro"/>
</dbReference>
<evidence type="ECO:0000256" key="1">
    <source>
        <dbReference type="ARBA" id="ARBA00010337"/>
    </source>
</evidence>
<keyword evidence="11" id="KW-1185">Reference proteome</keyword>
<dbReference type="OrthoDB" id="66546at2759"/>